<keyword evidence="4" id="KW-0472">Membrane</keyword>
<evidence type="ECO:0000259" key="5">
    <source>
        <dbReference type="PROSITE" id="PS50004"/>
    </source>
</evidence>
<feature type="domain" description="C2" evidence="5">
    <location>
        <begin position="252"/>
        <end position="364"/>
    </location>
</feature>
<keyword evidence="2" id="KW-0106">Calcium</keyword>
<gene>
    <name evidence="6" type="ORF">RDWZM_005403</name>
</gene>
<keyword evidence="4" id="KW-1133">Transmembrane helix</keyword>
<name>A0A9Q0RMD0_BLOTA</name>
<reference evidence="6" key="1">
    <citation type="submission" date="2022-12" db="EMBL/GenBank/DDBJ databases">
        <title>Genome assemblies of Blomia tropicalis.</title>
        <authorList>
            <person name="Cui Y."/>
        </authorList>
    </citation>
    <scope>NUCLEOTIDE SEQUENCE</scope>
    <source>
        <tissue evidence="6">Adult mites</tissue>
    </source>
</reference>
<dbReference type="InterPro" id="IPR035892">
    <property type="entry name" value="C2_domain_sf"/>
</dbReference>
<evidence type="ECO:0000313" key="6">
    <source>
        <dbReference type="EMBL" id="KAJ6219591.1"/>
    </source>
</evidence>
<dbReference type="PROSITE" id="PS50004">
    <property type="entry name" value="C2"/>
    <property type="match status" value="3"/>
</dbReference>
<evidence type="ECO:0000313" key="7">
    <source>
        <dbReference type="Proteomes" id="UP001142055"/>
    </source>
</evidence>
<dbReference type="InterPro" id="IPR000008">
    <property type="entry name" value="C2_dom"/>
</dbReference>
<feature type="transmembrane region" description="Helical" evidence="4">
    <location>
        <begin position="747"/>
        <end position="774"/>
    </location>
</feature>
<feature type="transmembrane region" description="Helical" evidence="4">
    <location>
        <begin position="857"/>
        <end position="878"/>
    </location>
</feature>
<keyword evidence="4" id="KW-0812">Transmembrane</keyword>
<feature type="compositionally biased region" description="Low complexity" evidence="3">
    <location>
        <begin position="1"/>
        <end position="21"/>
    </location>
</feature>
<dbReference type="GO" id="GO:0005509">
    <property type="term" value="F:calcium ion binding"/>
    <property type="evidence" value="ECO:0007669"/>
    <property type="project" value="TreeGrafter"/>
</dbReference>
<feature type="domain" description="C2" evidence="5">
    <location>
        <begin position="409"/>
        <end position="520"/>
    </location>
</feature>
<dbReference type="Pfam" id="PF00168">
    <property type="entry name" value="C2"/>
    <property type="match status" value="3"/>
</dbReference>
<dbReference type="GO" id="GO:0046928">
    <property type="term" value="P:regulation of neurotransmitter secretion"/>
    <property type="evidence" value="ECO:0007669"/>
    <property type="project" value="TreeGrafter"/>
</dbReference>
<dbReference type="GO" id="GO:0030672">
    <property type="term" value="C:synaptic vesicle membrane"/>
    <property type="evidence" value="ECO:0007669"/>
    <property type="project" value="TreeGrafter"/>
</dbReference>
<dbReference type="PANTHER" id="PTHR45911">
    <property type="entry name" value="C2 DOMAIN-CONTAINING PROTEIN"/>
    <property type="match status" value="1"/>
</dbReference>
<dbReference type="EMBL" id="JAPWDV010000002">
    <property type="protein sequence ID" value="KAJ6219591.1"/>
    <property type="molecule type" value="Genomic_DNA"/>
</dbReference>
<sequence length="922" mass="107930">MNDAENINLSSSPGSSRRINSVRFGTKRFQQIWLAMKRFSPIHRPNKYDHHYSSSAGTVRKRRKHSADSNDHNESSKMSNWSPFTRRRADNSTKSKRHRLYSSHPELSSTQLNDKDFLHETSKEETVNSESNRSPLNRIKKIKRDMQRCVQRMTSSGEFVAEQYSNDNQQDDGNVLVVESTEKKNEEKELVKIDKRRPLQRTTTIDQSSVDNLDDLNDENVEHVKNIIETRQQFNTEKITLEGAQNYDDLLQRQRISKLLKYPFYQVDIHLRNAINLLAKDSCGTSDPYVKFKVGNQIIHKSRIIFKTLNPNWDEYFVIPVDDIFEPILIKVYDHDYLSVDDYLGTVQVDLTKLDPGVSTDLSLFVQNNDLPGLQNIDKKWGQIFLTVKLNPKTQEEREHFYGRGKWTSMSGDGPMKKVRTQAFDSTVNILLIKAINMRLDTDYYIRFKLGTEKLKSKHVHKSVQSPYWAEQFDLRLFADQSKMLEITICGVSQSTSDFIYKSCIDLSDLEKEKTHHRMVQFEMEHQTSELEILLTITGNQQGLPNLLTTTDSNFSIRYNALHSLQNLSDIVYKAENLVAADINGKSDPFCVLELVNERLRTGTEYKTLSPEWNKMFSFNIMDIHEVLEVTVFDEDKDRSEFLGKVAIPLLKIRNGEKRWYALKDKKLQNRVKGHIQLEFWISYNRFKASIRTMTPREKKYIEPEVKFKRSLFVRNAIRLKNVCLELVEWGQFMHSCIQWESPIRSLVAFIFFLTFVYFFELYMFPLLLLIILLRNYLMLKIEKYFNPNRQEEEIGFIDDNEFEDVDDHDKASEEKKTLKEKLQTVQEVSTAVMNILGEMASFIERIKNTANFSVPFLSWLAIICLTLATIFLFHIPIRYLILAWGVNKFTKKFRAPHAINNNELLDFLSRVPDIEQKRLQA</sequence>
<dbReference type="SMART" id="SM00239">
    <property type="entry name" value="C2"/>
    <property type="match status" value="3"/>
</dbReference>
<dbReference type="AlphaFoldDB" id="A0A9Q0RMD0"/>
<feature type="domain" description="C2" evidence="5">
    <location>
        <begin position="549"/>
        <end position="665"/>
    </location>
</feature>
<comment type="caution">
    <text evidence="6">The sequence shown here is derived from an EMBL/GenBank/DDBJ whole genome shotgun (WGS) entry which is preliminary data.</text>
</comment>
<evidence type="ECO:0000256" key="1">
    <source>
        <dbReference type="ARBA" id="ARBA00022723"/>
    </source>
</evidence>
<feature type="region of interest" description="Disordered" evidence="3">
    <location>
        <begin position="44"/>
        <end position="114"/>
    </location>
</feature>
<keyword evidence="1" id="KW-0479">Metal-binding</keyword>
<feature type="compositionally biased region" description="Basic and acidic residues" evidence="3">
    <location>
        <begin position="66"/>
        <end position="75"/>
    </location>
</feature>
<dbReference type="Gene3D" id="2.60.40.150">
    <property type="entry name" value="C2 domain"/>
    <property type="match status" value="3"/>
</dbReference>
<keyword evidence="7" id="KW-1185">Reference proteome</keyword>
<dbReference type="CDD" id="cd08377">
    <property type="entry name" value="C2C_MCTP_PRT"/>
    <property type="match status" value="1"/>
</dbReference>
<evidence type="ECO:0000256" key="4">
    <source>
        <dbReference type="SAM" id="Phobius"/>
    </source>
</evidence>
<dbReference type="FunFam" id="2.60.40.150:FF:000167">
    <property type="entry name" value="Multiple C2 domains, transmembrane 2a"/>
    <property type="match status" value="1"/>
</dbReference>
<proteinExistence type="predicted"/>
<evidence type="ECO:0000256" key="3">
    <source>
        <dbReference type="SAM" id="MobiDB-lite"/>
    </source>
</evidence>
<dbReference type="Proteomes" id="UP001142055">
    <property type="component" value="Chromosome 2"/>
</dbReference>
<dbReference type="SUPFAM" id="SSF49562">
    <property type="entry name" value="C2 domain (Calcium/lipid-binding domain, CaLB)"/>
    <property type="match status" value="3"/>
</dbReference>
<organism evidence="6 7">
    <name type="scientific">Blomia tropicalis</name>
    <name type="common">Mite</name>
    <dbReference type="NCBI Taxonomy" id="40697"/>
    <lineage>
        <taxon>Eukaryota</taxon>
        <taxon>Metazoa</taxon>
        <taxon>Ecdysozoa</taxon>
        <taxon>Arthropoda</taxon>
        <taxon>Chelicerata</taxon>
        <taxon>Arachnida</taxon>
        <taxon>Acari</taxon>
        <taxon>Acariformes</taxon>
        <taxon>Sarcoptiformes</taxon>
        <taxon>Astigmata</taxon>
        <taxon>Glycyphagoidea</taxon>
        <taxon>Echimyopodidae</taxon>
        <taxon>Blomia</taxon>
    </lineage>
</organism>
<dbReference type="PRINTS" id="PR00360">
    <property type="entry name" value="C2DOMAIN"/>
</dbReference>
<dbReference type="PANTHER" id="PTHR45911:SF4">
    <property type="entry name" value="MULTIPLE C2 AND TRANSMEMBRANE DOMAIN-CONTAINING PROTEIN"/>
    <property type="match status" value="1"/>
</dbReference>
<evidence type="ECO:0000256" key="2">
    <source>
        <dbReference type="ARBA" id="ARBA00022837"/>
    </source>
</evidence>
<dbReference type="OMA" id="DCGPTLE"/>
<feature type="region of interest" description="Disordered" evidence="3">
    <location>
        <begin position="1"/>
        <end position="22"/>
    </location>
</feature>
<accession>A0A9Q0RMD0</accession>
<protein>
    <recommendedName>
        <fullName evidence="5">C2 domain-containing protein</fullName>
    </recommendedName>
</protein>